<dbReference type="InterPro" id="IPR011066">
    <property type="entry name" value="MscS_channel_C_sf"/>
</dbReference>
<proteinExistence type="inferred from homology"/>
<dbReference type="PRINTS" id="PR00103">
    <property type="entry name" value="CAMPKINASE"/>
</dbReference>
<gene>
    <name evidence="8" type="ORF">RZS32_008495</name>
</gene>
<comment type="similarity">
    <text evidence="6">Belongs to the MscS (TC 1.A.23) family.</text>
</comment>
<keyword evidence="6" id="KW-0407">Ion channel</keyword>
<dbReference type="InterPro" id="IPR023408">
    <property type="entry name" value="MscS_beta-dom_sf"/>
</dbReference>
<accession>A0ABZ2TJD8</accession>
<keyword evidence="3 6" id="KW-0812">Transmembrane</keyword>
<comment type="function">
    <text evidence="6">Mechanosensitive channel that participates in the regulation of osmotic pressure changes within the cell, opening in response to stretch forces in the membrane lipid bilayer, without the need for other proteins. Contributes to normal resistance to hypoosmotic shock. Forms an ion channel of 1.0 nanosiemens conductance with a slight preference for anions.</text>
</comment>
<feature type="domain" description="Cyclic nucleotide-binding" evidence="7">
    <location>
        <begin position="359"/>
        <end position="479"/>
    </location>
</feature>
<reference evidence="8 9" key="1">
    <citation type="submission" date="2024-02" db="EMBL/GenBank/DDBJ databases">
        <title>Roseovarius strain W115 nov., isolated from a marine algae.</title>
        <authorList>
            <person name="Lee M.W."/>
            <person name="Lee J.K."/>
            <person name="Kim J.M."/>
            <person name="Choi D.G."/>
            <person name="Baek J.H."/>
            <person name="Bayburt H."/>
            <person name="Jung J.J."/>
            <person name="Han D.M."/>
            <person name="Jeon C.O."/>
        </authorList>
    </citation>
    <scope>NUCLEOTIDE SEQUENCE [LARGE SCALE GENOMIC DNA]</scope>
    <source>
        <strain evidence="8 9">W115</strain>
    </source>
</reference>
<dbReference type="Pfam" id="PF00924">
    <property type="entry name" value="MS_channel_2nd"/>
    <property type="match status" value="1"/>
</dbReference>
<dbReference type="Proteomes" id="UP001281305">
    <property type="component" value="Chromosome"/>
</dbReference>
<keyword evidence="5 6" id="KW-0472">Membrane</keyword>
<keyword evidence="6" id="KW-0813">Transport</keyword>
<feature type="transmembrane region" description="Helical" evidence="6">
    <location>
        <begin position="128"/>
        <end position="148"/>
    </location>
</feature>
<dbReference type="InterPro" id="IPR006685">
    <property type="entry name" value="MscS_channel_2nd"/>
</dbReference>
<feature type="transmembrane region" description="Helical" evidence="6">
    <location>
        <begin position="44"/>
        <end position="67"/>
    </location>
</feature>
<keyword evidence="4 6" id="KW-1133">Transmembrane helix</keyword>
<dbReference type="InterPro" id="IPR014710">
    <property type="entry name" value="RmlC-like_jellyroll"/>
</dbReference>
<feature type="transmembrane region" description="Helical" evidence="6">
    <location>
        <begin position="87"/>
        <end position="108"/>
    </location>
</feature>
<dbReference type="InterPro" id="IPR045275">
    <property type="entry name" value="MscS_archaea/bacteria_type"/>
</dbReference>
<organism evidence="8 9">
    <name type="scientific">Roseovarius rhodophyticola</name>
    <dbReference type="NCBI Taxonomy" id="3080827"/>
    <lineage>
        <taxon>Bacteria</taxon>
        <taxon>Pseudomonadati</taxon>
        <taxon>Pseudomonadota</taxon>
        <taxon>Alphaproteobacteria</taxon>
        <taxon>Rhodobacterales</taxon>
        <taxon>Roseobacteraceae</taxon>
        <taxon>Roseovarius</taxon>
    </lineage>
</organism>
<dbReference type="PANTHER" id="PTHR30221:SF20">
    <property type="entry name" value="SMALL-CONDUCTANCE MECHANOSENSITIVE CHANNEL"/>
    <property type="match status" value="1"/>
</dbReference>
<dbReference type="InterPro" id="IPR000595">
    <property type="entry name" value="cNMP-bd_dom"/>
</dbReference>
<dbReference type="SUPFAM" id="SSF51206">
    <property type="entry name" value="cAMP-binding domain-like"/>
    <property type="match status" value="1"/>
</dbReference>
<comment type="subunit">
    <text evidence="6">Homoheptamer.</text>
</comment>
<keyword evidence="6" id="KW-0997">Cell inner membrane</keyword>
<dbReference type="InterPro" id="IPR010920">
    <property type="entry name" value="LSM_dom_sf"/>
</dbReference>
<dbReference type="Gene3D" id="2.30.30.60">
    <property type="match status" value="1"/>
</dbReference>
<evidence type="ECO:0000313" key="9">
    <source>
        <dbReference type="Proteomes" id="UP001281305"/>
    </source>
</evidence>
<dbReference type="EMBL" id="CP146606">
    <property type="protein sequence ID" value="WYK19865.1"/>
    <property type="molecule type" value="Genomic_DNA"/>
</dbReference>
<dbReference type="Gene3D" id="1.10.287.1260">
    <property type="match status" value="1"/>
</dbReference>
<evidence type="ECO:0000256" key="1">
    <source>
        <dbReference type="ARBA" id="ARBA00004651"/>
    </source>
</evidence>
<dbReference type="PROSITE" id="PS50042">
    <property type="entry name" value="CNMP_BINDING_3"/>
    <property type="match status" value="1"/>
</dbReference>
<evidence type="ECO:0000256" key="6">
    <source>
        <dbReference type="RuleBase" id="RU369025"/>
    </source>
</evidence>
<dbReference type="PANTHER" id="PTHR30221">
    <property type="entry name" value="SMALL-CONDUCTANCE MECHANOSENSITIVE CHANNEL"/>
    <property type="match status" value="1"/>
</dbReference>
<dbReference type="InterPro" id="IPR018490">
    <property type="entry name" value="cNMP-bd_dom_sf"/>
</dbReference>
<evidence type="ECO:0000259" key="7">
    <source>
        <dbReference type="PROSITE" id="PS50042"/>
    </source>
</evidence>
<keyword evidence="9" id="KW-1185">Reference proteome</keyword>
<evidence type="ECO:0000256" key="3">
    <source>
        <dbReference type="ARBA" id="ARBA00022692"/>
    </source>
</evidence>
<evidence type="ECO:0000256" key="2">
    <source>
        <dbReference type="ARBA" id="ARBA00022475"/>
    </source>
</evidence>
<evidence type="ECO:0000256" key="5">
    <source>
        <dbReference type="ARBA" id="ARBA00023136"/>
    </source>
</evidence>
<keyword evidence="6" id="KW-0406">Ion transport</keyword>
<dbReference type="CDD" id="cd00038">
    <property type="entry name" value="CAP_ED"/>
    <property type="match status" value="1"/>
</dbReference>
<dbReference type="Gene3D" id="2.60.120.10">
    <property type="entry name" value="Jelly Rolls"/>
    <property type="match status" value="1"/>
</dbReference>
<protein>
    <recommendedName>
        <fullName evidence="6">Small-conductance mechanosensitive channel</fullName>
    </recommendedName>
</protein>
<evidence type="ECO:0000256" key="4">
    <source>
        <dbReference type="ARBA" id="ARBA00022989"/>
    </source>
</evidence>
<evidence type="ECO:0000313" key="8">
    <source>
        <dbReference type="EMBL" id="WYK19865.1"/>
    </source>
</evidence>
<sequence>MFDTDISMDTPVRESLIFAGIALLVACLWVVFRSTGAGARLLSRYLWIETAANFLIIPLTIFGVGRLSTEVLESFDQTRLAVVSDTLMQALLFVAVAVGLGRIAEIWFSVSHVDDDNNDGRLPQLIRLILYGLCVLGGLAIFLTLNGYRPTELYLSTGVLAAILAFASQQTLGDFFAGLTLGLESPFKLGDWIVLEDGTEGGVTDINWRTTRLKQWDNATLVIPNSVLAKTRIRNLHDRKHPYAPWYTIRLSADYDPRAIKVLLFDAASRCKRTLPGTTPVIRLIEASQSPYTYMIWVHFANYPAMFAGREELFREIHDALGAAGIQVAVDVQEVRYTRALHTQIEPPSVLMALKSLDFATFLSEEDLADIAARSQRTFVEAGSVILDEGQQADGIYVISSGVVDVSVTSQTNKRHTLEELNPGQYFGLAAMLTGEPAAMQYAARSDVSIIRVDIGCLRQVVAGKEGITEQFAELVQRRRDRADDAKSYTTDTEQAVTFQDLVRRVDRVFRGNLR</sequence>
<comment type="subcellular location">
    <subcellularLocation>
        <location evidence="6">Cell inner membrane</location>
        <topology evidence="6">Multi-pass membrane protein</topology>
    </subcellularLocation>
    <subcellularLocation>
        <location evidence="1">Cell membrane</location>
        <topology evidence="1">Multi-pass membrane protein</topology>
    </subcellularLocation>
</comment>
<dbReference type="SMART" id="SM00100">
    <property type="entry name" value="cNMP"/>
    <property type="match status" value="1"/>
</dbReference>
<dbReference type="SUPFAM" id="SSF50182">
    <property type="entry name" value="Sm-like ribonucleoproteins"/>
    <property type="match status" value="1"/>
</dbReference>
<keyword evidence="2" id="KW-1003">Cell membrane</keyword>
<dbReference type="RefSeq" id="WP_317056563.1">
    <property type="nucleotide sequence ID" value="NZ_CP146606.1"/>
</dbReference>
<feature type="transmembrane region" description="Helical" evidence="6">
    <location>
        <begin position="15"/>
        <end position="32"/>
    </location>
</feature>
<dbReference type="Pfam" id="PF00027">
    <property type="entry name" value="cNMP_binding"/>
    <property type="match status" value="1"/>
</dbReference>
<dbReference type="SUPFAM" id="SSF82689">
    <property type="entry name" value="Mechanosensitive channel protein MscS (YggB), C-terminal domain"/>
    <property type="match status" value="1"/>
</dbReference>
<name>A0ABZ2TJD8_9RHOB</name>